<evidence type="ECO:0000256" key="5">
    <source>
        <dbReference type="ARBA" id="ARBA00022989"/>
    </source>
</evidence>
<dbReference type="InterPro" id="IPR003439">
    <property type="entry name" value="ABC_transporter-like_ATP-bd"/>
</dbReference>
<evidence type="ECO:0000256" key="3">
    <source>
        <dbReference type="ARBA" id="ARBA00022741"/>
    </source>
</evidence>
<feature type="domain" description="ABC transmembrane type-1" evidence="9">
    <location>
        <begin position="163"/>
        <end position="326"/>
    </location>
</feature>
<dbReference type="PROSITE" id="PS50893">
    <property type="entry name" value="ABC_TRANSPORTER_2"/>
    <property type="match status" value="1"/>
</dbReference>
<dbReference type="EMBL" id="BAABAT010000045">
    <property type="protein sequence ID" value="GAA4261252.1"/>
    <property type="molecule type" value="Genomic_DNA"/>
</dbReference>
<comment type="caution">
    <text evidence="10">The sequence shown here is derived from an EMBL/GenBank/DDBJ whole genome shotgun (WGS) entry which is preliminary data.</text>
</comment>
<evidence type="ECO:0000256" key="1">
    <source>
        <dbReference type="ARBA" id="ARBA00004651"/>
    </source>
</evidence>
<comment type="subcellular location">
    <subcellularLocation>
        <location evidence="1">Cell membrane</location>
        <topology evidence="1">Multi-pass membrane protein</topology>
    </subcellularLocation>
</comment>
<dbReference type="GO" id="GO:0005524">
    <property type="term" value="F:ATP binding"/>
    <property type="evidence" value="ECO:0007669"/>
    <property type="project" value="UniProtKB-KW"/>
</dbReference>
<evidence type="ECO:0000256" key="2">
    <source>
        <dbReference type="ARBA" id="ARBA00022692"/>
    </source>
</evidence>
<evidence type="ECO:0000313" key="11">
    <source>
        <dbReference type="Proteomes" id="UP001500620"/>
    </source>
</evidence>
<dbReference type="InterPro" id="IPR027417">
    <property type="entry name" value="P-loop_NTPase"/>
</dbReference>
<keyword evidence="4 10" id="KW-0067">ATP-binding</keyword>
<evidence type="ECO:0000313" key="10">
    <source>
        <dbReference type="EMBL" id="GAA4261252.1"/>
    </source>
</evidence>
<dbReference type="InterPro" id="IPR036640">
    <property type="entry name" value="ABC1_TM_sf"/>
</dbReference>
<dbReference type="SUPFAM" id="SSF52540">
    <property type="entry name" value="P-loop containing nucleoside triphosphate hydrolases"/>
    <property type="match status" value="1"/>
</dbReference>
<reference evidence="11" key="1">
    <citation type="journal article" date="2019" name="Int. J. Syst. Evol. Microbiol.">
        <title>The Global Catalogue of Microorganisms (GCM) 10K type strain sequencing project: providing services to taxonomists for standard genome sequencing and annotation.</title>
        <authorList>
            <consortium name="The Broad Institute Genomics Platform"/>
            <consortium name="The Broad Institute Genome Sequencing Center for Infectious Disease"/>
            <person name="Wu L."/>
            <person name="Ma J."/>
        </authorList>
    </citation>
    <scope>NUCLEOTIDE SEQUENCE [LARGE SCALE GENOMIC DNA]</scope>
    <source>
        <strain evidence="11">JCM 17441</strain>
    </source>
</reference>
<proteinExistence type="predicted"/>
<dbReference type="SMART" id="SM00382">
    <property type="entry name" value="AAA"/>
    <property type="match status" value="1"/>
</dbReference>
<dbReference type="Proteomes" id="UP001500620">
    <property type="component" value="Unassembled WGS sequence"/>
</dbReference>
<keyword evidence="6 7" id="KW-0472">Membrane</keyword>
<dbReference type="PANTHER" id="PTHR24221:SF646">
    <property type="entry name" value="HAEMOLYSIN SECRETION ATP-BINDING PROTEIN"/>
    <property type="match status" value="1"/>
</dbReference>
<keyword evidence="11" id="KW-1185">Reference proteome</keyword>
<dbReference type="SUPFAM" id="SSF90123">
    <property type="entry name" value="ABC transporter transmembrane region"/>
    <property type="match status" value="1"/>
</dbReference>
<keyword evidence="2 7" id="KW-0812">Transmembrane</keyword>
<feature type="transmembrane region" description="Helical" evidence="7">
    <location>
        <begin position="267"/>
        <end position="287"/>
    </location>
</feature>
<dbReference type="PROSITE" id="PS50929">
    <property type="entry name" value="ABC_TM1F"/>
    <property type="match status" value="1"/>
</dbReference>
<evidence type="ECO:0000256" key="4">
    <source>
        <dbReference type="ARBA" id="ARBA00022840"/>
    </source>
</evidence>
<protein>
    <submittedName>
        <fullName evidence="10">ABC transporter ATP-binding protein</fullName>
    </submittedName>
</protein>
<feature type="transmembrane region" description="Helical" evidence="7">
    <location>
        <begin position="168"/>
        <end position="194"/>
    </location>
</feature>
<dbReference type="InterPro" id="IPR011527">
    <property type="entry name" value="ABC1_TM_dom"/>
</dbReference>
<dbReference type="PROSITE" id="PS00211">
    <property type="entry name" value="ABC_TRANSPORTER_1"/>
    <property type="match status" value="1"/>
</dbReference>
<evidence type="ECO:0000256" key="6">
    <source>
        <dbReference type="ARBA" id="ARBA00023136"/>
    </source>
</evidence>
<dbReference type="PANTHER" id="PTHR24221">
    <property type="entry name" value="ATP-BINDING CASSETTE SUB-FAMILY B"/>
    <property type="match status" value="1"/>
</dbReference>
<feature type="transmembrane region" description="Helical" evidence="7">
    <location>
        <begin position="78"/>
        <end position="99"/>
    </location>
</feature>
<dbReference type="InterPro" id="IPR039421">
    <property type="entry name" value="Type_1_exporter"/>
</dbReference>
<evidence type="ECO:0000259" key="9">
    <source>
        <dbReference type="PROSITE" id="PS50929"/>
    </source>
</evidence>
<dbReference type="RefSeq" id="WP_345138170.1">
    <property type="nucleotide sequence ID" value="NZ_BAABAT010000045.1"/>
</dbReference>
<evidence type="ECO:0000256" key="7">
    <source>
        <dbReference type="SAM" id="Phobius"/>
    </source>
</evidence>
<gene>
    <name evidence="10" type="ORF">GCM10022255_093150</name>
</gene>
<organism evidence="10 11">
    <name type="scientific">Dactylosporangium darangshiense</name>
    <dbReference type="NCBI Taxonomy" id="579108"/>
    <lineage>
        <taxon>Bacteria</taxon>
        <taxon>Bacillati</taxon>
        <taxon>Actinomycetota</taxon>
        <taxon>Actinomycetes</taxon>
        <taxon>Micromonosporales</taxon>
        <taxon>Micromonosporaceae</taxon>
        <taxon>Dactylosporangium</taxon>
    </lineage>
</organism>
<keyword evidence="5 7" id="KW-1133">Transmembrane helix</keyword>
<accession>A0ABP8DPR3</accession>
<feature type="transmembrane region" description="Helical" evidence="7">
    <location>
        <begin position="38"/>
        <end position="57"/>
    </location>
</feature>
<name>A0ABP8DPR3_9ACTN</name>
<evidence type="ECO:0000259" key="8">
    <source>
        <dbReference type="PROSITE" id="PS50893"/>
    </source>
</evidence>
<dbReference type="Gene3D" id="3.40.50.300">
    <property type="entry name" value="P-loop containing nucleotide triphosphate hydrolases"/>
    <property type="match status" value="1"/>
</dbReference>
<dbReference type="Gene3D" id="1.20.1560.10">
    <property type="entry name" value="ABC transporter type 1, transmembrane domain"/>
    <property type="match status" value="1"/>
</dbReference>
<sequence>MIDPGLLLAEPAGGRRRRRFRAAAAAIRLVWRAGPREFLILIAADIAMGIGTFVLIVQARDLLTKLIDSEAGARSAGVALNVVVFVATNVAIIIAQAVVTNRRTLLQERAGIHVCSEILKVSCLAELDNFDDATFHDRLQRAAGSALMRPAQLVQSLAQQGQSLFTLIATWIALATIQPWIAVCVLVVVVPVWIGGTRGGEQYYGFVRQTTPVDRSRGYIFNLLTGREPAKEVRAFNLAEHLTRQWRTIMEFRLVRMRAMLRKQLRATLISSVGTNLVVVAAAGALILLNRAGVLSLAEVATVAGALLLFSQRLSDSVGSANQFFESAPLVEDLQDFLALEPSLLERGRGERVQRDFSTIDVDDVSFTYRGSERPAVEHLSLTIRTGEVVALVGENGSGKTTLAKLLAGLYTPREGSIRVDGVDLREIDTKNWRENVAVLFQDYLKYALSAKENIRLGSTEKQVGLDEIRAAARAAGADDFLQALPSGYETTLSPQFNLGQDLSLGQWQRVALARAFFRDAPLVILDEPSASLDARAERAIFDSVRELYTGRTVVLISHRFSTVRSADRIIVLDQGKIIEQGTHTVLMAQQGLYAELFTLQASGFLDGPTPADPDGEVALSTGSGADG</sequence>
<dbReference type="InterPro" id="IPR003593">
    <property type="entry name" value="AAA+_ATPase"/>
</dbReference>
<feature type="domain" description="ABC transporter" evidence="8">
    <location>
        <begin position="360"/>
        <end position="600"/>
    </location>
</feature>
<dbReference type="InterPro" id="IPR017871">
    <property type="entry name" value="ABC_transporter-like_CS"/>
</dbReference>
<dbReference type="Pfam" id="PF00005">
    <property type="entry name" value="ABC_tran"/>
    <property type="match status" value="1"/>
</dbReference>
<keyword evidence="3" id="KW-0547">Nucleotide-binding</keyword>